<dbReference type="GO" id="GO:0019432">
    <property type="term" value="P:triglyceride biosynthetic process"/>
    <property type="evidence" value="ECO:0007669"/>
    <property type="project" value="TreeGrafter"/>
</dbReference>
<dbReference type="GO" id="GO:0006071">
    <property type="term" value="P:glycerol metabolic process"/>
    <property type="evidence" value="ECO:0007669"/>
    <property type="project" value="UniProtKB-KW"/>
</dbReference>
<dbReference type="PANTHER" id="PTHR12317">
    <property type="entry name" value="DIACYLGLYCEROL O-ACYLTRANSFERASE"/>
    <property type="match status" value="1"/>
</dbReference>
<feature type="transmembrane region" description="Helical" evidence="14">
    <location>
        <begin position="12"/>
        <end position="34"/>
    </location>
</feature>
<dbReference type="InterPro" id="IPR007130">
    <property type="entry name" value="DAGAT"/>
</dbReference>
<dbReference type="GO" id="GO:0005789">
    <property type="term" value="C:endoplasmic reticulum membrane"/>
    <property type="evidence" value="ECO:0007669"/>
    <property type="project" value="UniProtKB-SubCell"/>
</dbReference>
<accession>A0AAD3CE31</accession>
<evidence type="ECO:0000313" key="15">
    <source>
        <dbReference type="EMBL" id="GFH44412.1"/>
    </source>
</evidence>
<keyword evidence="8" id="KW-0319">Glycerol metabolism</keyword>
<keyword evidence="13" id="KW-0012">Acyltransferase</keyword>
<reference evidence="15 16" key="1">
    <citation type="journal article" date="2021" name="Sci. Rep.">
        <title>The genome of the diatom Chaetoceros tenuissimus carries an ancient integrated fragment of an extant virus.</title>
        <authorList>
            <person name="Hongo Y."/>
            <person name="Kimura K."/>
            <person name="Takaki Y."/>
            <person name="Yoshida Y."/>
            <person name="Baba S."/>
            <person name="Kobayashi G."/>
            <person name="Nagasaki K."/>
            <person name="Hano T."/>
            <person name="Tomaru Y."/>
        </authorList>
    </citation>
    <scope>NUCLEOTIDE SEQUENCE [LARGE SCALE GENOMIC DNA]</scope>
    <source>
        <strain evidence="15 16">NIES-3715</strain>
    </source>
</reference>
<evidence type="ECO:0000256" key="12">
    <source>
        <dbReference type="ARBA" id="ARBA00023136"/>
    </source>
</evidence>
<protein>
    <recommendedName>
        <fullName evidence="14">Acyltransferase</fullName>
        <ecNumber evidence="14">2.3.1.-</ecNumber>
    </recommendedName>
</protein>
<comment type="subcellular location">
    <subcellularLocation>
        <location evidence="1 14">Endoplasmic reticulum membrane</location>
        <topology evidence="1 14">Multi-pass membrane protein</topology>
    </subcellularLocation>
</comment>
<dbReference type="Pfam" id="PF03982">
    <property type="entry name" value="DAGAT"/>
    <property type="match status" value="1"/>
</dbReference>
<feature type="transmembrane region" description="Helical" evidence="14">
    <location>
        <begin position="79"/>
        <end position="98"/>
    </location>
</feature>
<evidence type="ECO:0000256" key="9">
    <source>
        <dbReference type="ARBA" id="ARBA00022824"/>
    </source>
</evidence>
<keyword evidence="5" id="KW-0444">Lipid biosynthesis</keyword>
<comment type="caution">
    <text evidence="15">The sequence shown here is derived from an EMBL/GenBank/DDBJ whole genome shotgun (WGS) entry which is preliminary data.</text>
</comment>
<evidence type="ECO:0000256" key="7">
    <source>
        <dbReference type="ARBA" id="ARBA00022692"/>
    </source>
</evidence>
<evidence type="ECO:0000256" key="11">
    <source>
        <dbReference type="ARBA" id="ARBA00023098"/>
    </source>
</evidence>
<evidence type="ECO:0000313" key="16">
    <source>
        <dbReference type="Proteomes" id="UP001054902"/>
    </source>
</evidence>
<comment type="similarity">
    <text evidence="4 14">Belongs to the diacylglycerol acyltransferase family.</text>
</comment>
<evidence type="ECO:0000256" key="14">
    <source>
        <dbReference type="RuleBase" id="RU367023"/>
    </source>
</evidence>
<evidence type="ECO:0000256" key="2">
    <source>
        <dbReference type="ARBA" id="ARBA00004771"/>
    </source>
</evidence>
<keyword evidence="7 14" id="KW-0812">Transmembrane</keyword>
<evidence type="ECO:0000256" key="4">
    <source>
        <dbReference type="ARBA" id="ARBA00005420"/>
    </source>
</evidence>
<keyword evidence="12 14" id="KW-0472">Membrane</keyword>
<comment type="pathway">
    <text evidence="3">Lipid metabolism.</text>
</comment>
<dbReference type="EMBL" id="BLLK01000019">
    <property type="protein sequence ID" value="GFH44412.1"/>
    <property type="molecule type" value="Genomic_DNA"/>
</dbReference>
<keyword evidence="16" id="KW-1185">Reference proteome</keyword>
<keyword evidence="11" id="KW-0443">Lipid metabolism</keyword>
<dbReference type="Proteomes" id="UP001054902">
    <property type="component" value="Unassembled WGS sequence"/>
</dbReference>
<dbReference type="AlphaFoldDB" id="A0AAD3CE31"/>
<dbReference type="GO" id="GO:0004144">
    <property type="term" value="F:diacylglycerol O-acyltransferase activity"/>
    <property type="evidence" value="ECO:0007669"/>
    <property type="project" value="TreeGrafter"/>
</dbReference>
<evidence type="ECO:0000256" key="3">
    <source>
        <dbReference type="ARBA" id="ARBA00005189"/>
    </source>
</evidence>
<evidence type="ECO:0000256" key="1">
    <source>
        <dbReference type="ARBA" id="ARBA00004477"/>
    </source>
</evidence>
<sequence>MTSSAAAPPHRKLCLLSRIIIFPVHLSAAILYLITAPLGCEQEMSMLFTGGFFSFLIIPVMFYGSLLHFMNRFMENMNLMTHVGFPLLLLYFIQVILFDKSHLQPKNAAPIPPQNQIEKVAQKFYDASMKYFPITCEPWKADAKLSPTRQFIFAVHPHAIHCMPLALFTNYGSDFDLKFPNMVGNNCTALAATVIFKIPVVREVFLKMGYVDASRSVASKLLECNRSIVVCVGGEEESMYTTKGRDIVVLKKRKGFIRLALSYGVDIVPVFGVGNSDTYTTYGFMVKQRQWLQKRFGVALPMFHGRYFTPLPYKVPITTLIGEPIPTPKPKVKGEKPSDELVEKYHAMYIDALKKLHAKHVQDRVLEIM</sequence>
<evidence type="ECO:0000256" key="13">
    <source>
        <dbReference type="ARBA" id="ARBA00023315"/>
    </source>
</evidence>
<keyword evidence="10 14" id="KW-1133">Transmembrane helix</keyword>
<comment type="pathway">
    <text evidence="2">Glycerolipid metabolism; triacylglycerol biosynthesis.</text>
</comment>
<evidence type="ECO:0000256" key="6">
    <source>
        <dbReference type="ARBA" id="ARBA00022679"/>
    </source>
</evidence>
<evidence type="ECO:0000256" key="5">
    <source>
        <dbReference type="ARBA" id="ARBA00022516"/>
    </source>
</evidence>
<keyword evidence="9 14" id="KW-0256">Endoplasmic reticulum</keyword>
<dbReference type="EC" id="2.3.1.-" evidence="14"/>
<feature type="transmembrane region" description="Helical" evidence="14">
    <location>
        <begin position="46"/>
        <end position="67"/>
    </location>
</feature>
<dbReference type="SUPFAM" id="SSF69593">
    <property type="entry name" value="Glycerol-3-phosphate (1)-acyltransferase"/>
    <property type="match status" value="1"/>
</dbReference>
<organism evidence="15 16">
    <name type="scientific">Chaetoceros tenuissimus</name>
    <dbReference type="NCBI Taxonomy" id="426638"/>
    <lineage>
        <taxon>Eukaryota</taxon>
        <taxon>Sar</taxon>
        <taxon>Stramenopiles</taxon>
        <taxon>Ochrophyta</taxon>
        <taxon>Bacillariophyta</taxon>
        <taxon>Coscinodiscophyceae</taxon>
        <taxon>Chaetocerotophycidae</taxon>
        <taxon>Chaetocerotales</taxon>
        <taxon>Chaetocerotaceae</taxon>
        <taxon>Chaetoceros</taxon>
    </lineage>
</organism>
<proteinExistence type="inferred from homology"/>
<evidence type="ECO:0000256" key="10">
    <source>
        <dbReference type="ARBA" id="ARBA00022989"/>
    </source>
</evidence>
<gene>
    <name evidence="15" type="ORF">CTEN210_00886</name>
</gene>
<keyword evidence="6 14" id="KW-0808">Transferase</keyword>
<evidence type="ECO:0000256" key="8">
    <source>
        <dbReference type="ARBA" id="ARBA00022798"/>
    </source>
</evidence>
<dbReference type="PANTHER" id="PTHR12317:SF0">
    <property type="entry name" value="ACYLTRANSFERASE"/>
    <property type="match status" value="1"/>
</dbReference>
<name>A0AAD3CE31_9STRA</name>
<dbReference type="CDD" id="cd07987">
    <property type="entry name" value="LPLAT_MGAT-like"/>
    <property type="match status" value="1"/>
</dbReference>